<dbReference type="InterPro" id="IPR050428">
    <property type="entry name" value="TCS_sensor_his_kinase"/>
</dbReference>
<dbReference type="SUPFAM" id="SSF55874">
    <property type="entry name" value="ATPase domain of HSP90 chaperone/DNA topoisomerase II/histidine kinase"/>
    <property type="match status" value="1"/>
</dbReference>
<keyword evidence="4" id="KW-0597">Phosphoprotein</keyword>
<evidence type="ECO:0000256" key="9">
    <source>
        <dbReference type="ARBA" id="ARBA00023012"/>
    </source>
</evidence>
<dbReference type="InterPro" id="IPR036097">
    <property type="entry name" value="HisK_dim/P_sf"/>
</dbReference>
<dbReference type="SMART" id="SM00388">
    <property type="entry name" value="HisKA"/>
    <property type="match status" value="1"/>
</dbReference>
<reference evidence="14 15" key="1">
    <citation type="submission" date="2014-01" db="EMBL/GenBank/DDBJ databases">
        <authorList>
            <person name="Dobos K."/>
            <person name="Lenaerts A."/>
            <person name="Ordway D."/>
            <person name="DeGroote M.A."/>
            <person name="Parker T."/>
            <person name="Sizemore C."/>
            <person name="Tallon L.J."/>
            <person name="Sadzewicz L.K."/>
            <person name="Sengamalay N."/>
            <person name="Fraser C.M."/>
            <person name="Hine E."/>
            <person name="Shefchek K.A."/>
            <person name="Das S.P."/>
            <person name="Tettelin H."/>
        </authorList>
    </citation>
    <scope>NUCLEOTIDE SEQUENCE [LARGE SCALE GENOMIC DNA]</scope>
    <source>
        <strain evidence="14 15">Harvey</strain>
    </source>
</reference>
<evidence type="ECO:0000256" key="1">
    <source>
        <dbReference type="ARBA" id="ARBA00000085"/>
    </source>
</evidence>
<dbReference type="PROSITE" id="PS50109">
    <property type="entry name" value="HIS_KIN"/>
    <property type="match status" value="1"/>
</dbReference>
<evidence type="ECO:0000259" key="13">
    <source>
        <dbReference type="PROSITE" id="PS50885"/>
    </source>
</evidence>
<dbReference type="SMART" id="SM00387">
    <property type="entry name" value="HATPase_c"/>
    <property type="match status" value="1"/>
</dbReference>
<dbReference type="CDD" id="cd00082">
    <property type="entry name" value="HisKA"/>
    <property type="match status" value="1"/>
</dbReference>
<dbReference type="EC" id="2.7.13.3" evidence="3"/>
<name>A0ABN0R6R6_MYCUL</name>
<dbReference type="InterPro" id="IPR004358">
    <property type="entry name" value="Sig_transdc_His_kin-like_C"/>
</dbReference>
<evidence type="ECO:0000256" key="2">
    <source>
        <dbReference type="ARBA" id="ARBA00004236"/>
    </source>
</evidence>
<dbReference type="Gene3D" id="1.10.287.130">
    <property type="match status" value="1"/>
</dbReference>
<dbReference type="InterPro" id="IPR003594">
    <property type="entry name" value="HATPase_dom"/>
</dbReference>
<feature type="transmembrane region" description="Helical" evidence="11">
    <location>
        <begin position="146"/>
        <end position="168"/>
    </location>
</feature>
<dbReference type="SMART" id="SM00304">
    <property type="entry name" value="HAMP"/>
    <property type="match status" value="1"/>
</dbReference>
<evidence type="ECO:0000256" key="4">
    <source>
        <dbReference type="ARBA" id="ARBA00022553"/>
    </source>
</evidence>
<protein>
    <recommendedName>
        <fullName evidence="3">histidine kinase</fullName>
        <ecNumber evidence="3">2.7.13.3</ecNumber>
    </recommendedName>
</protein>
<keyword evidence="15" id="KW-1185">Reference proteome</keyword>
<keyword evidence="7" id="KW-0418">Kinase</keyword>
<dbReference type="SUPFAM" id="SSF158472">
    <property type="entry name" value="HAMP domain-like"/>
    <property type="match status" value="1"/>
</dbReference>
<feature type="domain" description="HAMP" evidence="13">
    <location>
        <begin position="169"/>
        <end position="222"/>
    </location>
</feature>
<dbReference type="Proteomes" id="UP000020681">
    <property type="component" value="Unassembled WGS sequence"/>
</dbReference>
<feature type="domain" description="Histidine kinase" evidence="12">
    <location>
        <begin position="244"/>
        <end position="458"/>
    </location>
</feature>
<dbReference type="Pfam" id="PF00672">
    <property type="entry name" value="HAMP"/>
    <property type="match status" value="1"/>
</dbReference>
<keyword evidence="8 11" id="KW-1133">Transmembrane helix</keyword>
<comment type="catalytic activity">
    <reaction evidence="1">
        <text>ATP + protein L-histidine = ADP + protein N-phospho-L-histidine.</text>
        <dbReference type="EC" id="2.7.13.3"/>
    </reaction>
</comment>
<evidence type="ECO:0000259" key="12">
    <source>
        <dbReference type="PROSITE" id="PS50109"/>
    </source>
</evidence>
<dbReference type="CDD" id="cd00075">
    <property type="entry name" value="HATPase"/>
    <property type="match status" value="1"/>
</dbReference>
<dbReference type="SUPFAM" id="SSF47384">
    <property type="entry name" value="Homodimeric domain of signal transducing histidine kinase"/>
    <property type="match status" value="1"/>
</dbReference>
<evidence type="ECO:0000256" key="10">
    <source>
        <dbReference type="ARBA" id="ARBA00023136"/>
    </source>
</evidence>
<dbReference type="PANTHER" id="PTHR45436:SF5">
    <property type="entry name" value="SENSOR HISTIDINE KINASE TRCS"/>
    <property type="match status" value="1"/>
</dbReference>
<dbReference type="InterPro" id="IPR003660">
    <property type="entry name" value="HAMP_dom"/>
</dbReference>
<dbReference type="InterPro" id="IPR003661">
    <property type="entry name" value="HisK_dim/P_dom"/>
</dbReference>
<proteinExistence type="predicted"/>
<dbReference type="InterPro" id="IPR005467">
    <property type="entry name" value="His_kinase_dom"/>
</dbReference>
<comment type="caution">
    <text evidence="14">The sequence shown here is derived from an EMBL/GenBank/DDBJ whole genome shotgun (WGS) entry which is preliminary data.</text>
</comment>
<keyword evidence="5" id="KW-0808">Transferase</keyword>
<evidence type="ECO:0000313" key="15">
    <source>
        <dbReference type="Proteomes" id="UP000020681"/>
    </source>
</evidence>
<dbReference type="PROSITE" id="PS50885">
    <property type="entry name" value="HAMP"/>
    <property type="match status" value="1"/>
</dbReference>
<keyword evidence="9" id="KW-0902">Two-component regulatory system</keyword>
<evidence type="ECO:0000256" key="7">
    <source>
        <dbReference type="ARBA" id="ARBA00022777"/>
    </source>
</evidence>
<accession>A0ABN0R6R6</accession>
<keyword evidence="10 11" id="KW-0472">Membrane</keyword>
<dbReference type="Gene3D" id="6.10.340.10">
    <property type="match status" value="1"/>
</dbReference>
<sequence length="542" mass="57733">MGLVAATLALVLCGLLASGVAVTSILRHSLVSRIDSTLLEASRTWAQASWRHSMPSVEGPDPARPPSKFYVRSISPDGRAMTAINDRNAEPALPADNDVGSDPTTLPSVNGSNIEWRAVSVHGPQGGLTTVAIDLSDVQHTVRSLVWLQIGIGAGVLVVVGLAGFAVVQRSLRPLSEVEQTAAAIASGQLDRRVPERDPRTEVGQLSLAMNGMLSQIQVALAASEDSAEKARSSEERMRRFITDASHELRTPLTTIRGFAELYRQGAARDVAMLLLRIESEASRMGLLVDDLLTLARLDVQRPLERNRVDLLVLAADAVHDARAIDRKRAITVEVLEGPGTPEVLGDEPRLRQVLSNLVGNALQHTPDSADVTVRVGTAGENAVLEVADKGPGMPAEDAARVFERFYRTDSSRARASGGTGLGLSIVHSLVKAHGGDVTLTTAPGRAVAFASRCRASARRRWNSPSRSVRPIQVSSDSAFLILACASSSDSGDGLRSTVAKPKSLKWRVGNTWMCRCGTSNPAMMTPARSVPNALHTALPIS</sequence>
<organism evidence="14 15">
    <name type="scientific">Mycobacterium ulcerans str. Harvey</name>
    <dbReference type="NCBI Taxonomy" id="1299332"/>
    <lineage>
        <taxon>Bacteria</taxon>
        <taxon>Bacillati</taxon>
        <taxon>Actinomycetota</taxon>
        <taxon>Actinomycetes</taxon>
        <taxon>Mycobacteriales</taxon>
        <taxon>Mycobacteriaceae</taxon>
        <taxon>Mycobacterium</taxon>
        <taxon>Mycobacterium ulcerans group</taxon>
    </lineage>
</organism>
<evidence type="ECO:0000256" key="3">
    <source>
        <dbReference type="ARBA" id="ARBA00012438"/>
    </source>
</evidence>
<evidence type="ECO:0000256" key="6">
    <source>
        <dbReference type="ARBA" id="ARBA00022692"/>
    </source>
</evidence>
<evidence type="ECO:0000256" key="5">
    <source>
        <dbReference type="ARBA" id="ARBA00022679"/>
    </source>
</evidence>
<evidence type="ECO:0000256" key="8">
    <source>
        <dbReference type="ARBA" id="ARBA00022989"/>
    </source>
</evidence>
<dbReference type="PANTHER" id="PTHR45436">
    <property type="entry name" value="SENSOR HISTIDINE KINASE YKOH"/>
    <property type="match status" value="1"/>
</dbReference>
<gene>
    <name evidence="14" type="ORF">I551_0873</name>
</gene>
<dbReference type="CDD" id="cd06225">
    <property type="entry name" value="HAMP"/>
    <property type="match status" value="1"/>
</dbReference>
<dbReference type="EMBL" id="JAOL01000072">
    <property type="protein sequence ID" value="EUA92773.1"/>
    <property type="molecule type" value="Genomic_DNA"/>
</dbReference>
<dbReference type="InterPro" id="IPR036890">
    <property type="entry name" value="HATPase_C_sf"/>
</dbReference>
<comment type="subcellular location">
    <subcellularLocation>
        <location evidence="2">Cell membrane</location>
    </subcellularLocation>
</comment>
<dbReference type="PRINTS" id="PR00344">
    <property type="entry name" value="BCTRLSENSOR"/>
</dbReference>
<evidence type="ECO:0000256" key="11">
    <source>
        <dbReference type="SAM" id="Phobius"/>
    </source>
</evidence>
<dbReference type="Pfam" id="PF02518">
    <property type="entry name" value="HATPase_c"/>
    <property type="match status" value="1"/>
</dbReference>
<evidence type="ECO:0000313" key="14">
    <source>
        <dbReference type="EMBL" id="EUA92773.1"/>
    </source>
</evidence>
<dbReference type="Pfam" id="PF00512">
    <property type="entry name" value="HisKA"/>
    <property type="match status" value="1"/>
</dbReference>
<keyword evidence="6 11" id="KW-0812">Transmembrane</keyword>
<dbReference type="Gene3D" id="3.30.565.10">
    <property type="entry name" value="Histidine kinase-like ATPase, C-terminal domain"/>
    <property type="match status" value="1"/>
</dbReference>